<dbReference type="STRING" id="447.Lboz_0782"/>
<accession>A0A0W0RX68</accession>
<dbReference type="EMBL" id="LNXU01000008">
    <property type="protein sequence ID" value="KTC75682.1"/>
    <property type="molecule type" value="Genomic_DNA"/>
</dbReference>
<dbReference type="OrthoDB" id="5649211at2"/>
<sequence>MILKTLREKTEFLEECLFHIDHILKHITNNKNSPNVTLHQKSKSDNQEKCISTNAKLPNSIIIKGDLPDKNFDAGKLIVLTSLYNHIAVQIKNKNIIDLGVEFNRVKQKLHFTLLKKGLPSADILMKKHRNHFLRESILGYILSFIWTSPSSEFLNKYEFFTKASDSEDNFNFCYELAENCQFDVNLISKIEPIGKGLGYIIKAKSTKEASIIMHAIRKQLREKKLEDSIRYIDTLNRSTQDESSSTIEIWGQAVDMLNNLKDENIRKF</sequence>
<comment type="caution">
    <text evidence="1">The sequence shown here is derived from an EMBL/GenBank/DDBJ whole genome shotgun (WGS) entry which is preliminary data.</text>
</comment>
<evidence type="ECO:0000313" key="2">
    <source>
        <dbReference type="Proteomes" id="UP000054695"/>
    </source>
</evidence>
<dbReference type="Proteomes" id="UP000054695">
    <property type="component" value="Unassembled WGS sequence"/>
</dbReference>
<dbReference type="AlphaFoldDB" id="A0A0W0RX68"/>
<evidence type="ECO:0000313" key="1">
    <source>
        <dbReference type="EMBL" id="KTC75682.1"/>
    </source>
</evidence>
<protein>
    <submittedName>
        <fullName evidence="1">Uncharacterized protein</fullName>
    </submittedName>
</protein>
<reference evidence="1 2" key="1">
    <citation type="submission" date="2015-11" db="EMBL/GenBank/DDBJ databases">
        <title>Genomic analysis of 38 Legionella species identifies large and diverse effector repertoires.</title>
        <authorList>
            <person name="Burstein D."/>
            <person name="Amaro F."/>
            <person name="Zusman T."/>
            <person name="Lifshitz Z."/>
            <person name="Cohen O."/>
            <person name="Gilbert J.A."/>
            <person name="Pupko T."/>
            <person name="Shuman H.A."/>
            <person name="Segal G."/>
        </authorList>
    </citation>
    <scope>NUCLEOTIDE SEQUENCE [LARGE SCALE GENOMIC DNA]</scope>
    <source>
        <strain evidence="1 2">WIGA</strain>
    </source>
</reference>
<name>A0A0W0RX68_LEGBO</name>
<organism evidence="1 2">
    <name type="scientific">Legionella bozemanae</name>
    <name type="common">Fluoribacter bozemanae</name>
    <dbReference type="NCBI Taxonomy" id="447"/>
    <lineage>
        <taxon>Bacteria</taxon>
        <taxon>Pseudomonadati</taxon>
        <taxon>Pseudomonadota</taxon>
        <taxon>Gammaproteobacteria</taxon>
        <taxon>Legionellales</taxon>
        <taxon>Legionellaceae</taxon>
        <taxon>Legionella</taxon>
    </lineage>
</organism>
<dbReference type="PATRIC" id="fig|447.4.peg.846"/>
<gene>
    <name evidence="1" type="ORF">Lboz_0782</name>
</gene>
<proteinExistence type="predicted"/>
<keyword evidence="2" id="KW-1185">Reference proteome</keyword>